<evidence type="ECO:0000256" key="5">
    <source>
        <dbReference type="ARBA" id="ARBA00023136"/>
    </source>
</evidence>
<proteinExistence type="inferred from homology"/>
<gene>
    <name evidence="8" type="ORF">GE061_018688</name>
</gene>
<sequence>MFPIPLSYHEALIFVGNLIPKVILAVVSPARISFQNLKMGRQFVTACMFCLLCSTHTHCSSHHTNLESQLGNVGRVNFYTDEGGGSALAFQDSELPSRKHDVSSRRSTRDVSSATDNVDYVKLIFEKYGNPDSLSKDGFIKMLNTLNLSIEATSIGNPETSKNVNSTNKSYKKCGFSENDLPTNLEKKDYEELCPKILHQLLGVQSDCEQNSTSTLSGDDHKSHHHDYHDEENTSMGATWFYATLSVVLISLCGLLAVAVIPLMQKQIYHGLLQFLVALAVGTLLGDALLHLLPHAMMSAHADHSHSTSHSHDGHDEDQHTTNLLKGLVAALSAIFFYFTEKGLSMVTDWKKRNQRKNKVMTKVRVMREDRSSHEEARVGEKLCKHKYSSYPYCYGEITNNTDCQPAPGEAETKNNVSYKDTNNPKAQEAEGESQKEEVPNSEKQLLESSEAQNEYTTIILREHETVHHGHSHTHGHVHSAPGSIKSVAWMVIMGDGIHNLTDGLAIGAAFAANIGGGLSTAVAVFCHELPHEIGDFAVLLKAGMSTKEAVVYNMISSILCLVGMSLGVLLGQNDNVKLWVFSAAAGMFLYIALVDMIPELTSSHASDGSSACCQCLLQLLGLLSGVGIMLVIAFYEHDLMTVFTNSL</sequence>
<dbReference type="PANTHER" id="PTHR12191">
    <property type="entry name" value="SOLUTE CARRIER FAMILY 39"/>
    <property type="match status" value="1"/>
</dbReference>
<name>A0A6A4JH81_APOLU</name>
<comment type="caution">
    <text evidence="8">The sequence shown here is derived from an EMBL/GenBank/DDBJ whole genome shotgun (WGS) entry which is preliminary data.</text>
</comment>
<feature type="transmembrane region" description="Helical" evidence="7">
    <location>
        <begin position="577"/>
        <end position="595"/>
    </location>
</feature>
<organism evidence="8 9">
    <name type="scientific">Apolygus lucorum</name>
    <name type="common">Small green plant bug</name>
    <name type="synonym">Lygocoris lucorum</name>
    <dbReference type="NCBI Taxonomy" id="248454"/>
    <lineage>
        <taxon>Eukaryota</taxon>
        <taxon>Metazoa</taxon>
        <taxon>Ecdysozoa</taxon>
        <taxon>Arthropoda</taxon>
        <taxon>Hexapoda</taxon>
        <taxon>Insecta</taxon>
        <taxon>Pterygota</taxon>
        <taxon>Neoptera</taxon>
        <taxon>Paraneoptera</taxon>
        <taxon>Hemiptera</taxon>
        <taxon>Heteroptera</taxon>
        <taxon>Panheteroptera</taxon>
        <taxon>Cimicomorpha</taxon>
        <taxon>Miridae</taxon>
        <taxon>Mirini</taxon>
        <taxon>Apolygus</taxon>
    </lineage>
</organism>
<dbReference type="Proteomes" id="UP000466442">
    <property type="component" value="Unassembled WGS sequence"/>
</dbReference>
<keyword evidence="3 7" id="KW-0812">Transmembrane</keyword>
<evidence type="ECO:0000256" key="7">
    <source>
        <dbReference type="SAM" id="Phobius"/>
    </source>
</evidence>
<dbReference type="GO" id="GO:0071578">
    <property type="term" value="P:zinc ion import across plasma membrane"/>
    <property type="evidence" value="ECO:0007669"/>
    <property type="project" value="TreeGrafter"/>
</dbReference>
<dbReference type="EMBL" id="WIXP02000008">
    <property type="protein sequence ID" value="KAF6207445.1"/>
    <property type="molecule type" value="Genomic_DNA"/>
</dbReference>
<feature type="transmembrane region" description="Helical" evidence="7">
    <location>
        <begin position="328"/>
        <end position="347"/>
    </location>
</feature>
<evidence type="ECO:0000313" key="8">
    <source>
        <dbReference type="EMBL" id="KAF6207445.1"/>
    </source>
</evidence>
<keyword evidence="4 7" id="KW-1133">Transmembrane helix</keyword>
<dbReference type="GO" id="GO:0005385">
    <property type="term" value="F:zinc ion transmembrane transporter activity"/>
    <property type="evidence" value="ECO:0007669"/>
    <property type="project" value="TreeGrafter"/>
</dbReference>
<dbReference type="GO" id="GO:0005886">
    <property type="term" value="C:plasma membrane"/>
    <property type="evidence" value="ECO:0007669"/>
    <property type="project" value="TreeGrafter"/>
</dbReference>
<dbReference type="InterPro" id="IPR003689">
    <property type="entry name" value="ZIP"/>
</dbReference>
<evidence type="ECO:0000256" key="4">
    <source>
        <dbReference type="ARBA" id="ARBA00022989"/>
    </source>
</evidence>
<evidence type="ECO:0000256" key="2">
    <source>
        <dbReference type="ARBA" id="ARBA00006939"/>
    </source>
</evidence>
<evidence type="ECO:0000256" key="3">
    <source>
        <dbReference type="ARBA" id="ARBA00022692"/>
    </source>
</evidence>
<evidence type="ECO:0000256" key="6">
    <source>
        <dbReference type="SAM" id="MobiDB-lite"/>
    </source>
</evidence>
<accession>A0A6A4JH81</accession>
<dbReference type="InterPro" id="IPR050799">
    <property type="entry name" value="ZIP_Transporter"/>
</dbReference>
<dbReference type="GO" id="GO:0030003">
    <property type="term" value="P:intracellular monoatomic cation homeostasis"/>
    <property type="evidence" value="ECO:0007669"/>
    <property type="project" value="TreeGrafter"/>
</dbReference>
<protein>
    <recommendedName>
        <fullName evidence="10">Zinc transporter foi</fullName>
    </recommendedName>
</protein>
<evidence type="ECO:0008006" key="10">
    <source>
        <dbReference type="Google" id="ProtNLM"/>
    </source>
</evidence>
<keyword evidence="5 7" id="KW-0472">Membrane</keyword>
<dbReference type="GO" id="GO:0140410">
    <property type="term" value="F:monoatomic cation:bicarbonate symporter activity"/>
    <property type="evidence" value="ECO:0007669"/>
    <property type="project" value="TreeGrafter"/>
</dbReference>
<comment type="similarity">
    <text evidence="2">Belongs to the ZIP transporter (TC 2.A.5) family.</text>
</comment>
<reference evidence="8" key="1">
    <citation type="journal article" date="2021" name="Mol. Ecol. Resour.">
        <title>Apolygus lucorum genome provides insights into omnivorousness and mesophyll feeding.</title>
        <authorList>
            <person name="Liu Y."/>
            <person name="Liu H."/>
            <person name="Wang H."/>
            <person name="Huang T."/>
            <person name="Liu B."/>
            <person name="Yang B."/>
            <person name="Yin L."/>
            <person name="Li B."/>
            <person name="Zhang Y."/>
            <person name="Zhang S."/>
            <person name="Jiang F."/>
            <person name="Zhang X."/>
            <person name="Ren Y."/>
            <person name="Wang B."/>
            <person name="Wang S."/>
            <person name="Lu Y."/>
            <person name="Wu K."/>
            <person name="Fan W."/>
            <person name="Wang G."/>
        </authorList>
    </citation>
    <scope>NUCLEOTIDE SEQUENCE</scope>
    <source>
        <strain evidence="8">12Hb</strain>
    </source>
</reference>
<feature type="transmembrane region" description="Helical" evidence="7">
    <location>
        <begin position="551"/>
        <end position="571"/>
    </location>
</feature>
<feature type="compositionally biased region" description="Polar residues" evidence="6">
    <location>
        <begin position="414"/>
        <end position="426"/>
    </location>
</feature>
<dbReference type="Pfam" id="PF02535">
    <property type="entry name" value="Zip"/>
    <property type="match status" value="1"/>
</dbReference>
<evidence type="ECO:0000256" key="1">
    <source>
        <dbReference type="ARBA" id="ARBA00004141"/>
    </source>
</evidence>
<feature type="transmembrane region" description="Helical" evidence="7">
    <location>
        <begin position="273"/>
        <end position="293"/>
    </location>
</feature>
<feature type="transmembrane region" description="Helical" evidence="7">
    <location>
        <begin position="616"/>
        <end position="636"/>
    </location>
</feature>
<keyword evidence="9" id="KW-1185">Reference proteome</keyword>
<feature type="transmembrane region" description="Helical" evidence="7">
    <location>
        <begin position="240"/>
        <end position="261"/>
    </location>
</feature>
<comment type="subcellular location">
    <subcellularLocation>
        <location evidence="1">Membrane</location>
        <topology evidence="1">Multi-pass membrane protein</topology>
    </subcellularLocation>
</comment>
<dbReference type="AlphaFoldDB" id="A0A6A4JH81"/>
<evidence type="ECO:0000313" key="9">
    <source>
        <dbReference type="Proteomes" id="UP000466442"/>
    </source>
</evidence>
<feature type="region of interest" description="Disordered" evidence="6">
    <location>
        <begin position="406"/>
        <end position="450"/>
    </location>
</feature>
<dbReference type="OrthoDB" id="200954at2759"/>
<dbReference type="PANTHER" id="PTHR12191:SF37">
    <property type="entry name" value="ZINC TRANSPORTER FOI"/>
    <property type="match status" value="1"/>
</dbReference>